<dbReference type="PANTHER" id="PTHR43418:SF4">
    <property type="entry name" value="MULTIFUNCTIONAL TRYPTOPHAN BIOSYNTHESIS PROTEIN"/>
    <property type="match status" value="1"/>
</dbReference>
<evidence type="ECO:0000256" key="1">
    <source>
        <dbReference type="ARBA" id="ARBA00022962"/>
    </source>
</evidence>
<dbReference type="InterPro" id="IPR050472">
    <property type="entry name" value="Anth_synth/Amidotransfase"/>
</dbReference>
<protein>
    <submittedName>
        <fullName evidence="3">Para-aminobenzoate synthetase component II</fullName>
    </submittedName>
</protein>
<dbReference type="GO" id="GO:0004049">
    <property type="term" value="F:anthranilate synthase activity"/>
    <property type="evidence" value="ECO:0007669"/>
    <property type="project" value="TreeGrafter"/>
</dbReference>
<dbReference type="CDD" id="cd01743">
    <property type="entry name" value="GATase1_Anthranilate_Synthase"/>
    <property type="match status" value="1"/>
</dbReference>
<evidence type="ECO:0000259" key="2">
    <source>
        <dbReference type="Pfam" id="PF00117"/>
    </source>
</evidence>
<dbReference type="PRINTS" id="PR00097">
    <property type="entry name" value="ANTSNTHASEII"/>
</dbReference>
<dbReference type="PRINTS" id="PR00096">
    <property type="entry name" value="GATASE"/>
</dbReference>
<dbReference type="InterPro" id="IPR017926">
    <property type="entry name" value="GATASE"/>
</dbReference>
<dbReference type="GO" id="GO:0005829">
    <property type="term" value="C:cytosol"/>
    <property type="evidence" value="ECO:0007669"/>
    <property type="project" value="TreeGrafter"/>
</dbReference>
<dbReference type="InterPro" id="IPR006221">
    <property type="entry name" value="TrpG/PapA_dom"/>
</dbReference>
<dbReference type="PROSITE" id="PS51273">
    <property type="entry name" value="GATASE_TYPE_1"/>
    <property type="match status" value="1"/>
</dbReference>
<keyword evidence="1" id="KW-0315">Glutamine amidotransferase</keyword>
<sequence length="189" mass="20781">MIILIDNYDSFTYNIAYALGTLGQELRVFRSDVITTDEIDAMQPQAIMISPGPGRPENSGISCETIERFSGKIPILGVCLGHQCIGQVFGGKVIQAEIPVHGKTSSINHDGNTIFKNIPNAFKATRYHSLIVEKSTLPSQLSISAQTDLGMIMGVRNELLMVEGVQFHPESIATTYGTQLFKNFLELYL</sequence>
<feature type="domain" description="Glutamine amidotransferase" evidence="2">
    <location>
        <begin position="4"/>
        <end position="185"/>
    </location>
</feature>
<proteinExistence type="predicted"/>
<dbReference type="SUPFAM" id="SSF52317">
    <property type="entry name" value="Class I glutamine amidotransferase-like"/>
    <property type="match status" value="1"/>
</dbReference>
<comment type="caution">
    <text evidence="3">The sequence shown here is derived from an EMBL/GenBank/DDBJ whole genome shotgun (WGS) entry which is preliminary data.</text>
</comment>
<dbReference type="Pfam" id="PF00117">
    <property type="entry name" value="GATase"/>
    <property type="match status" value="1"/>
</dbReference>
<dbReference type="PRINTS" id="PR00099">
    <property type="entry name" value="CPSGATASE"/>
</dbReference>
<dbReference type="AlphaFoldDB" id="A0A1V1P2A7"/>
<reference evidence="4" key="1">
    <citation type="submission" date="2012-11" db="EMBL/GenBank/DDBJ databases">
        <authorList>
            <person name="Lucero-Rivera Y.E."/>
            <person name="Tovar-Ramirez D."/>
        </authorList>
    </citation>
    <scope>NUCLEOTIDE SEQUENCE [LARGE SCALE GENOMIC DNA]</scope>
    <source>
        <strain evidence="4">Araruama</strain>
    </source>
</reference>
<dbReference type="Gene3D" id="3.40.50.880">
    <property type="match status" value="1"/>
</dbReference>
<organism evidence="3 4">
    <name type="scientific">Candidatus Magnetoglobus multicellularis str. Araruama</name>
    <dbReference type="NCBI Taxonomy" id="890399"/>
    <lineage>
        <taxon>Bacteria</taxon>
        <taxon>Pseudomonadati</taxon>
        <taxon>Thermodesulfobacteriota</taxon>
        <taxon>Desulfobacteria</taxon>
        <taxon>Desulfobacterales</taxon>
        <taxon>Desulfobacteraceae</taxon>
        <taxon>Candidatus Magnetoglobus</taxon>
    </lineage>
</organism>
<dbReference type="NCBIfam" id="TIGR00566">
    <property type="entry name" value="trpG_papA"/>
    <property type="match status" value="1"/>
</dbReference>
<gene>
    <name evidence="3" type="ORF">OMM_04266</name>
</gene>
<evidence type="ECO:0000313" key="3">
    <source>
        <dbReference type="EMBL" id="ETR68931.1"/>
    </source>
</evidence>
<dbReference type="FunFam" id="3.40.50.880:FF:000003">
    <property type="entry name" value="Anthranilate synthase component II"/>
    <property type="match status" value="1"/>
</dbReference>
<dbReference type="PANTHER" id="PTHR43418">
    <property type="entry name" value="MULTIFUNCTIONAL TRYPTOPHAN BIOSYNTHESIS PROTEIN-RELATED"/>
    <property type="match status" value="1"/>
</dbReference>
<dbReference type="EMBL" id="ATBP01000793">
    <property type="protein sequence ID" value="ETR68931.1"/>
    <property type="molecule type" value="Genomic_DNA"/>
</dbReference>
<dbReference type="Proteomes" id="UP000189670">
    <property type="component" value="Unassembled WGS sequence"/>
</dbReference>
<name>A0A1V1P2A7_9BACT</name>
<accession>A0A1V1P2A7</accession>
<dbReference type="InterPro" id="IPR029062">
    <property type="entry name" value="Class_I_gatase-like"/>
</dbReference>
<evidence type="ECO:0000313" key="4">
    <source>
        <dbReference type="Proteomes" id="UP000189670"/>
    </source>
</evidence>
<dbReference type="GO" id="GO:0000162">
    <property type="term" value="P:L-tryptophan biosynthetic process"/>
    <property type="evidence" value="ECO:0007669"/>
    <property type="project" value="TreeGrafter"/>
</dbReference>